<accession>A0A5B7DER8</accession>
<proteinExistence type="predicted"/>
<reference evidence="1 2" key="1">
    <citation type="submission" date="2019-05" db="EMBL/GenBank/DDBJ databases">
        <title>Another draft genome of Portunus trituberculatus and its Hox gene families provides insights of decapod evolution.</title>
        <authorList>
            <person name="Jeong J.-H."/>
            <person name="Song I."/>
            <person name="Kim S."/>
            <person name="Choi T."/>
            <person name="Kim D."/>
            <person name="Ryu S."/>
            <person name="Kim W."/>
        </authorList>
    </citation>
    <scope>NUCLEOTIDE SEQUENCE [LARGE SCALE GENOMIC DNA]</scope>
    <source>
        <tissue evidence="1">Muscle</tissue>
    </source>
</reference>
<comment type="caution">
    <text evidence="1">The sequence shown here is derived from an EMBL/GenBank/DDBJ whole genome shotgun (WGS) entry which is preliminary data.</text>
</comment>
<dbReference type="Proteomes" id="UP000324222">
    <property type="component" value="Unassembled WGS sequence"/>
</dbReference>
<name>A0A5B7DER8_PORTR</name>
<organism evidence="1 2">
    <name type="scientific">Portunus trituberculatus</name>
    <name type="common">Swimming crab</name>
    <name type="synonym">Neptunus trituberculatus</name>
    <dbReference type="NCBI Taxonomy" id="210409"/>
    <lineage>
        <taxon>Eukaryota</taxon>
        <taxon>Metazoa</taxon>
        <taxon>Ecdysozoa</taxon>
        <taxon>Arthropoda</taxon>
        <taxon>Crustacea</taxon>
        <taxon>Multicrustacea</taxon>
        <taxon>Malacostraca</taxon>
        <taxon>Eumalacostraca</taxon>
        <taxon>Eucarida</taxon>
        <taxon>Decapoda</taxon>
        <taxon>Pleocyemata</taxon>
        <taxon>Brachyura</taxon>
        <taxon>Eubrachyura</taxon>
        <taxon>Portunoidea</taxon>
        <taxon>Portunidae</taxon>
        <taxon>Portuninae</taxon>
        <taxon>Portunus</taxon>
    </lineage>
</organism>
<sequence length="122" mass="14093">MGKRGEEELFTRKDNICTEEPEHTIRAHSTQRTLPLLPFLPLHHHYNQHLHHNATITSITPRLPPRQHPEAWERNEAVQFGVFILHTSPFDQHLPAPRVRPTFMAAECERLEGRKGGSVEGK</sequence>
<keyword evidence="2" id="KW-1185">Reference proteome</keyword>
<evidence type="ECO:0000313" key="1">
    <source>
        <dbReference type="EMBL" id="MPC19707.1"/>
    </source>
</evidence>
<evidence type="ECO:0000313" key="2">
    <source>
        <dbReference type="Proteomes" id="UP000324222"/>
    </source>
</evidence>
<dbReference type="AlphaFoldDB" id="A0A5B7DER8"/>
<gene>
    <name evidence="1" type="ORF">E2C01_012632</name>
</gene>
<dbReference type="EMBL" id="VSRR010000796">
    <property type="protein sequence ID" value="MPC19707.1"/>
    <property type="molecule type" value="Genomic_DNA"/>
</dbReference>
<protein>
    <submittedName>
        <fullName evidence="1">Uncharacterized protein</fullName>
    </submittedName>
</protein>